<dbReference type="EMBL" id="MU004310">
    <property type="protein sequence ID" value="KAF2659002.1"/>
    <property type="molecule type" value="Genomic_DNA"/>
</dbReference>
<dbReference type="AlphaFoldDB" id="A0A6A6TGZ4"/>
<feature type="region of interest" description="Disordered" evidence="1">
    <location>
        <begin position="57"/>
        <end position="122"/>
    </location>
</feature>
<sequence length="165" mass="18689">MTTLCKLSTRTYGRLSCVCNYLSSSRVIMPPFIHVPPCEYTPPCTVSYFDIRKPEYPRSPDTEPCRSQQLQSTHQSPPQNPEFPRQTSYTDRLPHLYSPSPSPSPSLYQYQTQRSDRCTGHRRGPLWARPPCPGFLHFATVVRLGLQAPVVAGGGTTVLHPYPRR</sequence>
<organism evidence="2 3">
    <name type="scientific">Lophiostoma macrostomum CBS 122681</name>
    <dbReference type="NCBI Taxonomy" id="1314788"/>
    <lineage>
        <taxon>Eukaryota</taxon>
        <taxon>Fungi</taxon>
        <taxon>Dikarya</taxon>
        <taxon>Ascomycota</taxon>
        <taxon>Pezizomycotina</taxon>
        <taxon>Dothideomycetes</taxon>
        <taxon>Pleosporomycetidae</taxon>
        <taxon>Pleosporales</taxon>
        <taxon>Lophiostomataceae</taxon>
        <taxon>Lophiostoma</taxon>
    </lineage>
</organism>
<evidence type="ECO:0000313" key="2">
    <source>
        <dbReference type="EMBL" id="KAF2659002.1"/>
    </source>
</evidence>
<protein>
    <submittedName>
        <fullName evidence="2">Uncharacterized protein</fullName>
    </submittedName>
</protein>
<keyword evidence="3" id="KW-1185">Reference proteome</keyword>
<reference evidence="2" key="1">
    <citation type="journal article" date="2020" name="Stud. Mycol.">
        <title>101 Dothideomycetes genomes: a test case for predicting lifestyles and emergence of pathogens.</title>
        <authorList>
            <person name="Haridas S."/>
            <person name="Albert R."/>
            <person name="Binder M."/>
            <person name="Bloem J."/>
            <person name="Labutti K."/>
            <person name="Salamov A."/>
            <person name="Andreopoulos B."/>
            <person name="Baker S."/>
            <person name="Barry K."/>
            <person name="Bills G."/>
            <person name="Bluhm B."/>
            <person name="Cannon C."/>
            <person name="Castanera R."/>
            <person name="Culley D."/>
            <person name="Daum C."/>
            <person name="Ezra D."/>
            <person name="Gonzalez J."/>
            <person name="Henrissat B."/>
            <person name="Kuo A."/>
            <person name="Liang C."/>
            <person name="Lipzen A."/>
            <person name="Lutzoni F."/>
            <person name="Magnuson J."/>
            <person name="Mondo S."/>
            <person name="Nolan M."/>
            <person name="Ohm R."/>
            <person name="Pangilinan J."/>
            <person name="Park H.-J."/>
            <person name="Ramirez L."/>
            <person name="Alfaro M."/>
            <person name="Sun H."/>
            <person name="Tritt A."/>
            <person name="Yoshinaga Y."/>
            <person name="Zwiers L.-H."/>
            <person name="Turgeon B."/>
            <person name="Goodwin S."/>
            <person name="Spatafora J."/>
            <person name="Crous P."/>
            <person name="Grigoriev I."/>
        </authorList>
    </citation>
    <scope>NUCLEOTIDE SEQUENCE</scope>
    <source>
        <strain evidence="2">CBS 122681</strain>
    </source>
</reference>
<name>A0A6A6TGZ4_9PLEO</name>
<feature type="compositionally biased region" description="Polar residues" evidence="1">
    <location>
        <begin position="65"/>
        <end position="77"/>
    </location>
</feature>
<evidence type="ECO:0000313" key="3">
    <source>
        <dbReference type="Proteomes" id="UP000799324"/>
    </source>
</evidence>
<proteinExistence type="predicted"/>
<accession>A0A6A6TGZ4</accession>
<gene>
    <name evidence="2" type="ORF">K491DRAFT_225240</name>
</gene>
<dbReference type="Proteomes" id="UP000799324">
    <property type="component" value="Unassembled WGS sequence"/>
</dbReference>
<evidence type="ECO:0000256" key="1">
    <source>
        <dbReference type="SAM" id="MobiDB-lite"/>
    </source>
</evidence>